<gene>
    <name evidence="3" type="ORF">FEQUK3_LOCUS9836</name>
</gene>
<dbReference type="GO" id="GO:0005794">
    <property type="term" value="C:Golgi apparatus"/>
    <property type="evidence" value="ECO:0007669"/>
    <property type="project" value="TreeGrafter"/>
</dbReference>
<dbReference type="Proteomes" id="UP000693738">
    <property type="component" value="Unassembled WGS sequence"/>
</dbReference>
<dbReference type="Pfam" id="PF01793">
    <property type="entry name" value="Glyco_transf_15"/>
    <property type="match status" value="2"/>
</dbReference>
<dbReference type="GO" id="GO:0006487">
    <property type="term" value="P:protein N-linked glycosylation"/>
    <property type="evidence" value="ECO:0007669"/>
    <property type="project" value="TreeGrafter"/>
</dbReference>
<evidence type="ECO:0000256" key="1">
    <source>
        <dbReference type="ARBA" id="ARBA00022676"/>
    </source>
</evidence>
<evidence type="ECO:0008006" key="5">
    <source>
        <dbReference type="Google" id="ProtNLM"/>
    </source>
</evidence>
<dbReference type="EMBL" id="CAJSTJ010000162">
    <property type="protein sequence ID" value="CAG7564194.1"/>
    <property type="molecule type" value="Genomic_DNA"/>
</dbReference>
<dbReference type="PANTHER" id="PTHR31121">
    <property type="entry name" value="ALPHA-1,2 MANNOSYLTRANSFERASE KTR1"/>
    <property type="match status" value="1"/>
</dbReference>
<keyword evidence="2" id="KW-0808">Transferase</keyword>
<dbReference type="GO" id="GO:0000032">
    <property type="term" value="P:cell wall mannoprotein biosynthetic process"/>
    <property type="evidence" value="ECO:0007669"/>
    <property type="project" value="TreeGrafter"/>
</dbReference>
<name>A0A8J2JEZ5_FUSEQ</name>
<comment type="caution">
    <text evidence="3">The sequence shown here is derived from an EMBL/GenBank/DDBJ whole genome shotgun (WGS) entry which is preliminary data.</text>
</comment>
<evidence type="ECO:0000256" key="2">
    <source>
        <dbReference type="ARBA" id="ARBA00022679"/>
    </source>
</evidence>
<keyword evidence="1" id="KW-0328">Glycosyltransferase</keyword>
<dbReference type="InterPro" id="IPR002685">
    <property type="entry name" value="Glyco_trans_15"/>
</dbReference>
<organism evidence="3 4">
    <name type="scientific">Fusarium equiseti</name>
    <name type="common">Fusarium scirpi</name>
    <dbReference type="NCBI Taxonomy" id="61235"/>
    <lineage>
        <taxon>Eukaryota</taxon>
        <taxon>Fungi</taxon>
        <taxon>Dikarya</taxon>
        <taxon>Ascomycota</taxon>
        <taxon>Pezizomycotina</taxon>
        <taxon>Sordariomycetes</taxon>
        <taxon>Hypocreomycetidae</taxon>
        <taxon>Hypocreales</taxon>
        <taxon>Nectriaceae</taxon>
        <taxon>Fusarium</taxon>
        <taxon>Fusarium incarnatum-equiseti species complex</taxon>
    </lineage>
</organism>
<dbReference type="PANTHER" id="PTHR31121:SF7">
    <property type="entry name" value="MANNOSYLTRANSFERASE KTR4-RELATED"/>
    <property type="match status" value="1"/>
</dbReference>
<dbReference type="AlphaFoldDB" id="A0A8J2JEZ5"/>
<accession>A0A8J2JEZ5</accession>
<sequence length="519" mass="58629">MARSPPFTLRWASITALLCSTFFAYGSGLTLPTDRPVKAALVALVKDNDIDATLSSIKQFEDKFNNRYLHDWVFFSVEDLSEDFKEKTSNATNATCIFEVISKENVAGWAKLSQQCTFQDVKMYNDSPALKAIANIRQMKRWNSAPFAKEKRLGYYEWFLRVQPGAQLAQNIPFDVFRFMRDNGIAYGSSRAALGQAHLPHLSPRIKSFVDKHSGFLHQETDVAWLIENDTGILTRNNSLDEGFEDLVDEGSDELRSWTKTVSVNEAQDEGEASSWLSECFASWLADILGNSLFPNFEIGSLAFFRSPSHAAFFDHLDNAGDFQLRRVNDAPIHSLSESMFLPRESVWNFRTMETKLRSQHGNEQSRSKRLQDSEKCMINLDKSNLNSSVKKGDAHNAMVALLQSWDLMAQDVGAQSKSPKLISGNTWMGKTNGGAGCSFIWFWRKTLSDDLGFGWKVDLSCLDDGMKGQEFTASQVEASSRYRRSHLLLYNNTREVAEKNQASGERSDVLRVYSMVFV</sequence>
<dbReference type="GO" id="GO:0000026">
    <property type="term" value="F:alpha-1,2-mannosyltransferase activity"/>
    <property type="evidence" value="ECO:0007669"/>
    <property type="project" value="TreeGrafter"/>
</dbReference>
<evidence type="ECO:0000313" key="4">
    <source>
        <dbReference type="Proteomes" id="UP000693738"/>
    </source>
</evidence>
<proteinExistence type="predicted"/>
<dbReference type="GO" id="GO:0006493">
    <property type="term" value="P:protein O-linked glycosylation"/>
    <property type="evidence" value="ECO:0007669"/>
    <property type="project" value="TreeGrafter"/>
</dbReference>
<protein>
    <recommendedName>
        <fullName evidence="5">Glycolipid 2-alpha-mannosyltransferase</fullName>
    </recommendedName>
</protein>
<reference evidence="3" key="1">
    <citation type="submission" date="2021-05" db="EMBL/GenBank/DDBJ databases">
        <authorList>
            <person name="Khan N."/>
        </authorList>
    </citation>
    <scope>NUCLEOTIDE SEQUENCE</scope>
</reference>
<dbReference type="GO" id="GO:0016020">
    <property type="term" value="C:membrane"/>
    <property type="evidence" value="ECO:0007669"/>
    <property type="project" value="InterPro"/>
</dbReference>
<evidence type="ECO:0000313" key="3">
    <source>
        <dbReference type="EMBL" id="CAG7564194.1"/>
    </source>
</evidence>